<feature type="binding site" evidence="6">
    <location>
        <position position="11"/>
    </location>
    <ligand>
        <name>FMN</name>
        <dbReference type="ChEBI" id="CHEBI:58210"/>
    </ligand>
</feature>
<gene>
    <name evidence="6" type="primary">azoR</name>
    <name evidence="8" type="ORF">SAMN06265348_111235</name>
</gene>
<evidence type="ECO:0000259" key="7">
    <source>
        <dbReference type="Pfam" id="PF02525"/>
    </source>
</evidence>
<dbReference type="PANTHER" id="PTHR43741">
    <property type="entry name" value="FMN-DEPENDENT NADH-AZOREDUCTASE 1"/>
    <property type="match status" value="1"/>
</dbReference>
<comment type="function">
    <text evidence="6">Also exhibits azoreductase activity. Catalyzes the reductive cleavage of the azo bond in aromatic azo compounds to the corresponding amines.</text>
</comment>
<evidence type="ECO:0000256" key="1">
    <source>
        <dbReference type="ARBA" id="ARBA00022630"/>
    </source>
</evidence>
<evidence type="ECO:0000313" key="8">
    <source>
        <dbReference type="EMBL" id="SMO94499.1"/>
    </source>
</evidence>
<evidence type="ECO:0000256" key="5">
    <source>
        <dbReference type="ARBA" id="ARBA00048542"/>
    </source>
</evidence>
<dbReference type="EMBL" id="FXTN01000011">
    <property type="protein sequence ID" value="SMO94499.1"/>
    <property type="molecule type" value="Genomic_DNA"/>
</dbReference>
<dbReference type="PANTHER" id="PTHR43741:SF4">
    <property type="entry name" value="FMN-DEPENDENT NADH:QUINONE OXIDOREDUCTASE"/>
    <property type="match status" value="1"/>
</dbReference>
<comment type="subunit">
    <text evidence="6">Homodimer.</text>
</comment>
<dbReference type="EC" id="1.7.1.17" evidence="6"/>
<proteinExistence type="inferred from homology"/>
<dbReference type="InterPro" id="IPR023048">
    <property type="entry name" value="NADH:quinone_OxRdtase_FMN_depd"/>
</dbReference>
<dbReference type="InterPro" id="IPR003680">
    <property type="entry name" value="Flavodoxin_fold"/>
</dbReference>
<feature type="domain" description="Flavodoxin-like fold" evidence="7">
    <location>
        <begin position="4"/>
        <end position="192"/>
    </location>
</feature>
<dbReference type="EC" id="1.6.5.-" evidence="6"/>
<comment type="catalytic activity">
    <reaction evidence="6">
        <text>2 a quinone + NADH + H(+) = 2 a 1,4-benzosemiquinone + NAD(+)</text>
        <dbReference type="Rhea" id="RHEA:65952"/>
        <dbReference type="ChEBI" id="CHEBI:15378"/>
        <dbReference type="ChEBI" id="CHEBI:57540"/>
        <dbReference type="ChEBI" id="CHEBI:57945"/>
        <dbReference type="ChEBI" id="CHEBI:132124"/>
        <dbReference type="ChEBI" id="CHEBI:134225"/>
    </reaction>
</comment>
<dbReference type="SUPFAM" id="SSF52218">
    <property type="entry name" value="Flavoproteins"/>
    <property type="match status" value="1"/>
</dbReference>
<dbReference type="Proteomes" id="UP000320300">
    <property type="component" value="Unassembled WGS sequence"/>
</dbReference>
<accession>A0A521FEH0</accession>
<evidence type="ECO:0000256" key="2">
    <source>
        <dbReference type="ARBA" id="ARBA00022643"/>
    </source>
</evidence>
<comment type="similarity">
    <text evidence="6">Belongs to the azoreductase type 1 family.</text>
</comment>
<reference evidence="8 9" key="1">
    <citation type="submission" date="2017-05" db="EMBL/GenBank/DDBJ databases">
        <authorList>
            <person name="Varghese N."/>
            <person name="Submissions S."/>
        </authorList>
    </citation>
    <scope>NUCLEOTIDE SEQUENCE [LARGE SCALE GENOMIC DNA]</scope>
    <source>
        <strain evidence="8 9">DSM 19036</strain>
    </source>
</reference>
<dbReference type="GO" id="GO:0016652">
    <property type="term" value="F:oxidoreductase activity, acting on NAD(P)H as acceptor"/>
    <property type="evidence" value="ECO:0007669"/>
    <property type="project" value="UniProtKB-UniRule"/>
</dbReference>
<name>A0A521FEH0_9SPHI</name>
<dbReference type="AlphaFoldDB" id="A0A521FEH0"/>
<dbReference type="HAMAP" id="MF_01216">
    <property type="entry name" value="Azoreductase_type1"/>
    <property type="match status" value="1"/>
</dbReference>
<keyword evidence="3 6" id="KW-0560">Oxidoreductase</keyword>
<protein>
    <recommendedName>
        <fullName evidence="6">FMN dependent NADH:quinone oxidoreductase</fullName>
        <ecNumber evidence="6">1.6.5.-</ecNumber>
    </recommendedName>
    <alternativeName>
        <fullName evidence="6">Azo-dye reductase</fullName>
    </alternativeName>
    <alternativeName>
        <fullName evidence="6">FMN-dependent NADH-azo compound oxidoreductase</fullName>
    </alternativeName>
    <alternativeName>
        <fullName evidence="6">FMN-dependent NADH-azoreductase</fullName>
        <ecNumber evidence="6">1.7.1.17</ecNumber>
    </alternativeName>
</protein>
<dbReference type="GO" id="GO:0016655">
    <property type="term" value="F:oxidoreductase activity, acting on NAD(P)H, quinone or similar compound as acceptor"/>
    <property type="evidence" value="ECO:0007669"/>
    <property type="project" value="InterPro"/>
</dbReference>
<dbReference type="Pfam" id="PF02525">
    <property type="entry name" value="Flavodoxin_2"/>
    <property type="match status" value="1"/>
</dbReference>
<keyword evidence="2 6" id="KW-0288">FMN</keyword>
<dbReference type="InterPro" id="IPR029039">
    <property type="entry name" value="Flavoprotein-like_sf"/>
</dbReference>
<evidence type="ECO:0000256" key="4">
    <source>
        <dbReference type="ARBA" id="ARBA00023027"/>
    </source>
</evidence>
<comment type="catalytic activity">
    <reaction evidence="5">
        <text>N,N-dimethyl-1,4-phenylenediamine + anthranilate + 2 NAD(+) = 2-(4-dimethylaminophenyl)diazenylbenzoate + 2 NADH + 2 H(+)</text>
        <dbReference type="Rhea" id="RHEA:55872"/>
        <dbReference type="ChEBI" id="CHEBI:15378"/>
        <dbReference type="ChEBI" id="CHEBI:15783"/>
        <dbReference type="ChEBI" id="CHEBI:16567"/>
        <dbReference type="ChEBI" id="CHEBI:57540"/>
        <dbReference type="ChEBI" id="CHEBI:57945"/>
        <dbReference type="ChEBI" id="CHEBI:71579"/>
        <dbReference type="EC" id="1.7.1.17"/>
    </reaction>
    <physiologicalReaction direction="right-to-left" evidence="5">
        <dbReference type="Rhea" id="RHEA:55874"/>
    </physiologicalReaction>
</comment>
<keyword evidence="4 6" id="KW-0520">NAD</keyword>
<evidence type="ECO:0000313" key="9">
    <source>
        <dbReference type="Proteomes" id="UP000320300"/>
    </source>
</evidence>
<dbReference type="Gene3D" id="3.40.50.360">
    <property type="match status" value="1"/>
</dbReference>
<comment type="cofactor">
    <cofactor evidence="6">
        <name>FMN</name>
        <dbReference type="ChEBI" id="CHEBI:58210"/>
    </cofactor>
    <text evidence="6">Binds 1 FMN per subunit.</text>
</comment>
<sequence length="201" mass="22213">MLINILHIASSHKVLNSITTRLGKAIIDKIRMQQQSEVSVQELDLVSDPFPHFSALQWESYHIPAHELTPDQAQAVHRSDQAIRQLLAADILVISAPMHNYGIPSALKAYLDHVVRAGVTFGFSENGAVGIFKNKKAYIAFSAGWDFSDPALKSFDFATPYLKAVLELIGFEVVGEFRVEGVGAAQEKEVRLKALIKTMIV</sequence>
<comment type="function">
    <text evidence="6">Quinone reductase that provides resistance to thiol-specific stress caused by electrophilic quinones.</text>
</comment>
<dbReference type="InterPro" id="IPR050104">
    <property type="entry name" value="FMN-dep_NADH:Q_OxRdtase_AzoR1"/>
</dbReference>
<keyword evidence="9" id="KW-1185">Reference proteome</keyword>
<evidence type="ECO:0000256" key="6">
    <source>
        <dbReference type="HAMAP-Rule" id="MF_01216"/>
    </source>
</evidence>
<dbReference type="GO" id="GO:0009055">
    <property type="term" value="F:electron transfer activity"/>
    <property type="evidence" value="ECO:0007669"/>
    <property type="project" value="UniProtKB-UniRule"/>
</dbReference>
<organism evidence="8 9">
    <name type="scientific">Pedobacter westerhofensis</name>
    <dbReference type="NCBI Taxonomy" id="425512"/>
    <lineage>
        <taxon>Bacteria</taxon>
        <taxon>Pseudomonadati</taxon>
        <taxon>Bacteroidota</taxon>
        <taxon>Sphingobacteriia</taxon>
        <taxon>Sphingobacteriales</taxon>
        <taxon>Sphingobacteriaceae</taxon>
        <taxon>Pedobacter</taxon>
    </lineage>
</organism>
<comment type="caution">
    <text evidence="6">Lacks conserved residue(s) required for the propagation of feature annotation.</text>
</comment>
<keyword evidence="1 6" id="KW-0285">Flavoprotein</keyword>
<evidence type="ECO:0000256" key="3">
    <source>
        <dbReference type="ARBA" id="ARBA00023002"/>
    </source>
</evidence>
<dbReference type="GO" id="GO:0010181">
    <property type="term" value="F:FMN binding"/>
    <property type="evidence" value="ECO:0007669"/>
    <property type="project" value="UniProtKB-UniRule"/>
</dbReference>